<dbReference type="RefSeq" id="XP_020122688.1">
    <property type="nucleotide sequence ID" value="XM_020265026.1"/>
</dbReference>
<gene>
    <name evidence="1" type="ORF">UA08_02137</name>
</gene>
<dbReference type="EMBL" id="LFMY01000003">
    <property type="protein sequence ID" value="OKL62567.1"/>
    <property type="molecule type" value="Genomic_DNA"/>
</dbReference>
<dbReference type="Proteomes" id="UP000214365">
    <property type="component" value="Unassembled WGS sequence"/>
</dbReference>
<keyword evidence="2" id="KW-1185">Reference proteome</keyword>
<protein>
    <submittedName>
        <fullName evidence="1">Uncharacterized protein</fullName>
    </submittedName>
</protein>
<evidence type="ECO:0000313" key="2">
    <source>
        <dbReference type="Proteomes" id="UP000214365"/>
    </source>
</evidence>
<organism evidence="1 2">
    <name type="scientific">Talaromyces atroroseus</name>
    <dbReference type="NCBI Taxonomy" id="1441469"/>
    <lineage>
        <taxon>Eukaryota</taxon>
        <taxon>Fungi</taxon>
        <taxon>Dikarya</taxon>
        <taxon>Ascomycota</taxon>
        <taxon>Pezizomycotina</taxon>
        <taxon>Eurotiomycetes</taxon>
        <taxon>Eurotiomycetidae</taxon>
        <taxon>Eurotiales</taxon>
        <taxon>Trichocomaceae</taxon>
        <taxon>Talaromyces</taxon>
        <taxon>Talaromyces sect. Trachyspermi</taxon>
    </lineage>
</organism>
<reference evidence="1 2" key="1">
    <citation type="submission" date="2015-06" db="EMBL/GenBank/DDBJ databases">
        <title>Talaromyces atroroseus IBT 11181 draft genome.</title>
        <authorList>
            <person name="Rasmussen K.B."/>
            <person name="Rasmussen S."/>
            <person name="Petersen B."/>
            <person name="Sicheritz-Ponten T."/>
            <person name="Mortensen U.H."/>
            <person name="Thrane U."/>
        </authorList>
    </citation>
    <scope>NUCLEOTIDE SEQUENCE [LARGE SCALE GENOMIC DNA]</scope>
    <source>
        <strain evidence="1 2">IBT 11181</strain>
    </source>
</reference>
<sequence length="117" mass="13226">MFTTANYVPPKASDAEMARFETICGTWKDQHLIYENGMVPIPLSLKYTKDNATGKWTRTSEGIFPNFQINNAYPLLRVEPGEVGAEEMAVVAKRAVDNNKCPCTFRNDGKPVHKRLY</sequence>
<proteinExistence type="predicted"/>
<accession>A0A225B9D0</accession>
<evidence type="ECO:0000313" key="1">
    <source>
        <dbReference type="EMBL" id="OKL62567.1"/>
    </source>
</evidence>
<dbReference type="AlphaFoldDB" id="A0A225B9D0"/>
<dbReference type="GeneID" id="31001892"/>
<comment type="caution">
    <text evidence="1">The sequence shown here is derived from an EMBL/GenBank/DDBJ whole genome shotgun (WGS) entry which is preliminary data.</text>
</comment>
<name>A0A225B9D0_TALAT</name>